<evidence type="ECO:0000313" key="11">
    <source>
        <dbReference type="Proteomes" id="UP000192671"/>
    </source>
</evidence>
<feature type="active site" description="Proton donor" evidence="8">
    <location>
        <position position="68"/>
    </location>
</feature>
<comment type="pathway">
    <text evidence="1 8">Amino-acid biosynthesis; L-lysine biosynthesis via DAP pathway; DL-2,6-diaminopimelate from LL-2,6-diaminopimelate: step 1/1.</text>
</comment>
<comment type="subcellular location">
    <subcellularLocation>
        <location evidence="8">Cytoplasm</location>
    </subcellularLocation>
</comment>
<comment type="caution">
    <text evidence="8">Lacks conserved residue(s) required for the propagation of feature annotation.</text>
</comment>
<evidence type="ECO:0000256" key="7">
    <source>
        <dbReference type="ARBA" id="ARBA00051712"/>
    </source>
</evidence>
<comment type="subunit">
    <text evidence="8">Homodimer.</text>
</comment>
<protein>
    <recommendedName>
        <fullName evidence="3 8">Diaminopimelate epimerase</fullName>
        <shortName evidence="8">DAP epimerase</shortName>
        <ecNumber evidence="3 8">5.1.1.7</ecNumber>
    </recommendedName>
    <alternativeName>
        <fullName evidence="8">PLP-independent amino acid racemase</fullName>
    </alternativeName>
</protein>
<evidence type="ECO:0000256" key="5">
    <source>
        <dbReference type="ARBA" id="ARBA00023154"/>
    </source>
</evidence>
<feature type="binding site" evidence="8">
    <location>
        <begin position="181"/>
        <end position="182"/>
    </location>
    <ligand>
        <name>substrate</name>
    </ligand>
</feature>
<feature type="binding site" evidence="8">
    <location>
        <begin position="192"/>
        <end position="193"/>
    </location>
    <ligand>
        <name>substrate</name>
    </ligand>
</feature>
<evidence type="ECO:0000313" key="10">
    <source>
        <dbReference type="EMBL" id="ORI09867.1"/>
    </source>
</evidence>
<evidence type="ECO:0000256" key="1">
    <source>
        <dbReference type="ARBA" id="ARBA00005196"/>
    </source>
</evidence>
<sequence>MQVSKYNASGNDFVIFHTFLNKDRSELARQICSRTNGVGADGLIVLLPYEKGAKWEFYNSDGSYAAMCGNGSRAAARYAYLNGLVSSNEFVLLTGSGEVMANVKGECVEVVLTSPKILSEPLNENGKTWYFYDTGVPHLVNFTQNLDEFDVKECRSLRQKYNANVNLAKFDGEVLKVRTYERGVEDETLACGTGMAACFYGATLNLNAAQCLKVYPKSGEELGFRLESGKILFSGAVKHCFNTSIEISF</sequence>
<accession>A0A1X0U5D5</accession>
<dbReference type="AlphaFoldDB" id="A0A1X0U5D5"/>
<name>A0A1X0U5D5_9BACT</name>
<dbReference type="EMBL" id="LVWL01000004">
    <property type="protein sequence ID" value="ORI09867.1"/>
    <property type="molecule type" value="Genomic_DNA"/>
</dbReference>
<dbReference type="GO" id="GO:0005829">
    <property type="term" value="C:cytosol"/>
    <property type="evidence" value="ECO:0007669"/>
    <property type="project" value="TreeGrafter"/>
</dbReference>
<keyword evidence="4 8" id="KW-0028">Amino-acid biosynthesis</keyword>
<dbReference type="PROSITE" id="PS01326">
    <property type="entry name" value="DAP_EPIMERASE"/>
    <property type="match status" value="1"/>
</dbReference>
<dbReference type="EC" id="5.1.1.7" evidence="3 8"/>
<dbReference type="GO" id="GO:0008837">
    <property type="term" value="F:diaminopimelate epimerase activity"/>
    <property type="evidence" value="ECO:0007669"/>
    <property type="project" value="UniProtKB-UniRule"/>
</dbReference>
<evidence type="ECO:0000256" key="6">
    <source>
        <dbReference type="ARBA" id="ARBA00023235"/>
    </source>
</evidence>
<keyword evidence="5 8" id="KW-0457">Lysine biosynthesis</keyword>
<proteinExistence type="inferred from homology"/>
<gene>
    <name evidence="8" type="primary">dapF</name>
    <name evidence="10" type="ORF">A3835_09135</name>
</gene>
<feature type="active site" evidence="9">
    <location>
        <position position="68"/>
    </location>
</feature>
<dbReference type="Pfam" id="PF01678">
    <property type="entry name" value="DAP_epimerase"/>
    <property type="match status" value="2"/>
</dbReference>
<dbReference type="HAMAP" id="MF_00197">
    <property type="entry name" value="DAP_epimerase"/>
    <property type="match status" value="1"/>
</dbReference>
<feature type="binding site" evidence="8">
    <location>
        <position position="59"/>
    </location>
    <ligand>
        <name>substrate</name>
    </ligand>
</feature>
<dbReference type="SUPFAM" id="SSF54506">
    <property type="entry name" value="Diaminopimelate epimerase-like"/>
    <property type="match status" value="2"/>
</dbReference>
<comment type="similarity">
    <text evidence="2 8">Belongs to the diaminopimelate epimerase family.</text>
</comment>
<feature type="binding site" evidence="8">
    <location>
        <begin position="69"/>
        <end position="70"/>
    </location>
    <ligand>
        <name>substrate</name>
    </ligand>
</feature>
<dbReference type="Gene3D" id="3.10.310.10">
    <property type="entry name" value="Diaminopimelate Epimerase, Chain A, domain 1"/>
    <property type="match status" value="2"/>
</dbReference>
<feature type="site" description="Could be important to modulate the pK values of the two catalytic cysteine residues" evidence="8">
    <location>
        <position position="181"/>
    </location>
</feature>
<evidence type="ECO:0000256" key="2">
    <source>
        <dbReference type="ARBA" id="ARBA00010219"/>
    </source>
</evidence>
<evidence type="ECO:0000256" key="4">
    <source>
        <dbReference type="ARBA" id="ARBA00022605"/>
    </source>
</evidence>
<dbReference type="GO" id="GO:0009089">
    <property type="term" value="P:lysine biosynthetic process via diaminopimelate"/>
    <property type="evidence" value="ECO:0007669"/>
    <property type="project" value="UniProtKB-UniRule"/>
</dbReference>
<dbReference type="PANTHER" id="PTHR31689:SF0">
    <property type="entry name" value="DIAMINOPIMELATE EPIMERASE"/>
    <property type="match status" value="1"/>
</dbReference>
<organism evidence="10 11">
    <name type="scientific">Campylobacter concisus</name>
    <dbReference type="NCBI Taxonomy" id="199"/>
    <lineage>
        <taxon>Bacteria</taxon>
        <taxon>Pseudomonadati</taxon>
        <taxon>Campylobacterota</taxon>
        <taxon>Epsilonproteobacteria</taxon>
        <taxon>Campylobacterales</taxon>
        <taxon>Campylobacteraceae</taxon>
        <taxon>Campylobacter</taxon>
    </lineage>
</organism>
<keyword evidence="6 8" id="KW-0413">Isomerase</keyword>
<evidence type="ECO:0000256" key="9">
    <source>
        <dbReference type="PROSITE-ProRule" id="PRU10125"/>
    </source>
</evidence>
<evidence type="ECO:0000256" key="8">
    <source>
        <dbReference type="HAMAP-Rule" id="MF_00197"/>
    </source>
</evidence>
<feature type="binding site" evidence="8">
    <location>
        <position position="164"/>
    </location>
    <ligand>
        <name>substrate</name>
    </ligand>
</feature>
<feature type="binding site" evidence="8">
    <location>
        <position position="11"/>
    </location>
    <ligand>
        <name>substrate</name>
    </ligand>
</feature>
<dbReference type="InterPro" id="IPR001653">
    <property type="entry name" value="DAP_epimerase_DapF"/>
</dbReference>
<evidence type="ECO:0000256" key="3">
    <source>
        <dbReference type="ARBA" id="ARBA00013080"/>
    </source>
</evidence>
<comment type="caution">
    <text evidence="10">The sequence shown here is derived from an EMBL/GenBank/DDBJ whole genome shotgun (WGS) entry which is preliminary data.</text>
</comment>
<feature type="active site" description="Proton acceptor" evidence="8">
    <location>
        <position position="191"/>
    </location>
</feature>
<dbReference type="UniPathway" id="UPA00034">
    <property type="reaction ID" value="UER00025"/>
</dbReference>
<feature type="site" description="Could be important to modulate the pK values of the two catalytic cysteine residues" evidence="8">
    <location>
        <position position="138"/>
    </location>
</feature>
<keyword evidence="8" id="KW-0963">Cytoplasm</keyword>
<dbReference type="NCBIfam" id="TIGR00652">
    <property type="entry name" value="DapF"/>
    <property type="match status" value="1"/>
</dbReference>
<dbReference type="Proteomes" id="UP000192671">
    <property type="component" value="Unassembled WGS sequence"/>
</dbReference>
<comment type="function">
    <text evidence="8">Catalyzes the stereoinversion of LL-2,6-diaminopimelate (L,L-DAP) to meso-diaminopimelate (meso-DAP), a precursor of L-lysine and an essential component of the bacterial peptidoglycan.</text>
</comment>
<reference evidence="10 11" key="1">
    <citation type="journal article" date="2017" name="Gene Rep">
        <title>The ribosomal RNA operon (rrn) of Campylobacter concisus supports molecular typing to genomospecies level.</title>
        <authorList>
            <person name="Huq M."/>
            <person name="Van T.T.H."/>
            <person name="Gurtler V."/>
            <person name="Elshagmani E."/>
            <person name="Allemailem K.S."/>
            <person name="Smooker P.M."/>
            <person name="Istivan T.S."/>
        </authorList>
    </citation>
    <scope>NUCLEOTIDE SEQUENCE [LARGE SCALE GENOMIC DNA]</scope>
    <source>
        <strain evidence="10 11">RCH 26</strain>
    </source>
</reference>
<comment type="catalytic activity">
    <reaction evidence="7 8">
        <text>(2S,6S)-2,6-diaminopimelate = meso-2,6-diaminopimelate</text>
        <dbReference type="Rhea" id="RHEA:15393"/>
        <dbReference type="ChEBI" id="CHEBI:57609"/>
        <dbReference type="ChEBI" id="CHEBI:57791"/>
        <dbReference type="EC" id="5.1.1.7"/>
    </reaction>
</comment>
<dbReference type="InterPro" id="IPR018510">
    <property type="entry name" value="DAP_epimerase_AS"/>
</dbReference>
<dbReference type="PANTHER" id="PTHR31689">
    <property type="entry name" value="DIAMINOPIMELATE EPIMERASE, CHLOROPLASTIC"/>
    <property type="match status" value="1"/>
</dbReference>